<dbReference type="Gene3D" id="3.30.450.40">
    <property type="match status" value="1"/>
</dbReference>
<dbReference type="InterPro" id="IPR052023">
    <property type="entry name" value="Histidine_kinase_KdpD"/>
</dbReference>
<dbReference type="Pfam" id="PF13492">
    <property type="entry name" value="GAF_3"/>
    <property type="match status" value="1"/>
</dbReference>
<dbReference type="Pfam" id="PF00512">
    <property type="entry name" value="HisKA"/>
    <property type="match status" value="1"/>
</dbReference>
<dbReference type="SUPFAM" id="SSF55874">
    <property type="entry name" value="ATPase domain of HSP90 chaperone/DNA topoisomerase II/histidine kinase"/>
    <property type="match status" value="1"/>
</dbReference>
<evidence type="ECO:0000256" key="2">
    <source>
        <dbReference type="ARBA" id="ARBA00004141"/>
    </source>
</evidence>
<evidence type="ECO:0000256" key="7">
    <source>
        <dbReference type="ARBA" id="ARBA00022741"/>
    </source>
</evidence>
<dbReference type="PANTHER" id="PTHR45569">
    <property type="entry name" value="SENSOR PROTEIN KDPD"/>
    <property type="match status" value="1"/>
</dbReference>
<dbReference type="InterPro" id="IPR003018">
    <property type="entry name" value="GAF"/>
</dbReference>
<dbReference type="SUPFAM" id="SSF47384">
    <property type="entry name" value="Homodimeric domain of signal transducing histidine kinase"/>
    <property type="match status" value="1"/>
</dbReference>
<dbReference type="KEGG" id="pbf:CFX0092_A2919"/>
<dbReference type="CDD" id="cd01987">
    <property type="entry name" value="USP_KdpD-like"/>
    <property type="match status" value="1"/>
</dbReference>
<dbReference type="Gene3D" id="1.10.287.130">
    <property type="match status" value="1"/>
</dbReference>
<dbReference type="InterPro" id="IPR005467">
    <property type="entry name" value="His_kinase_dom"/>
</dbReference>
<dbReference type="Proteomes" id="UP000215027">
    <property type="component" value="Chromosome I"/>
</dbReference>
<keyword evidence="15" id="KW-0406">Ion transport</keyword>
<dbReference type="EMBL" id="LN890655">
    <property type="protein sequence ID" value="CUS04797.2"/>
    <property type="molecule type" value="Genomic_DNA"/>
</dbReference>
<evidence type="ECO:0000256" key="12">
    <source>
        <dbReference type="ARBA" id="ARBA00023136"/>
    </source>
</evidence>
<evidence type="ECO:0000256" key="11">
    <source>
        <dbReference type="ARBA" id="ARBA00023012"/>
    </source>
</evidence>
<reference evidence="15" key="1">
    <citation type="submission" date="2016-01" db="EMBL/GenBank/DDBJ databases">
        <authorList>
            <person name="Mcilroy J.S."/>
            <person name="Karst M S."/>
            <person name="Albertsen M."/>
        </authorList>
    </citation>
    <scope>NUCLEOTIDE SEQUENCE</scope>
    <source>
        <strain evidence="15">Cfx-K</strain>
    </source>
</reference>
<dbReference type="AlphaFoldDB" id="A0A161K3I6"/>
<dbReference type="Gene3D" id="3.30.565.10">
    <property type="entry name" value="Histidine kinase-like ATPase, C-terminal domain"/>
    <property type="match status" value="1"/>
</dbReference>
<dbReference type="InterPro" id="IPR025201">
    <property type="entry name" value="KdpD_TM"/>
</dbReference>
<dbReference type="CDD" id="cd00075">
    <property type="entry name" value="HATPase"/>
    <property type="match status" value="1"/>
</dbReference>
<keyword evidence="6 13" id="KW-0812">Transmembrane</keyword>
<dbReference type="CDD" id="cd00082">
    <property type="entry name" value="HisKA"/>
    <property type="match status" value="1"/>
</dbReference>
<dbReference type="Pfam" id="PF02518">
    <property type="entry name" value="HATPase_c"/>
    <property type="match status" value="1"/>
</dbReference>
<keyword evidence="5" id="KW-0808">Transferase</keyword>
<feature type="transmembrane region" description="Helical" evidence="13">
    <location>
        <begin position="483"/>
        <end position="501"/>
    </location>
</feature>
<dbReference type="SMART" id="SM00388">
    <property type="entry name" value="HisKA"/>
    <property type="match status" value="1"/>
</dbReference>
<dbReference type="Gene3D" id="3.40.50.620">
    <property type="entry name" value="HUPs"/>
    <property type="match status" value="1"/>
</dbReference>
<gene>
    <name evidence="15" type="ORF">CFX0092_A2919</name>
</gene>
<dbReference type="InterPro" id="IPR003594">
    <property type="entry name" value="HATPase_dom"/>
</dbReference>
<dbReference type="PRINTS" id="PR00344">
    <property type="entry name" value="BCTRLSENSOR"/>
</dbReference>
<evidence type="ECO:0000256" key="8">
    <source>
        <dbReference type="ARBA" id="ARBA00022777"/>
    </source>
</evidence>
<evidence type="ECO:0000313" key="15">
    <source>
        <dbReference type="EMBL" id="CUS04797.2"/>
    </source>
</evidence>
<accession>A0A161K3I6</accession>
<dbReference type="SMART" id="SM00387">
    <property type="entry name" value="HATPase_c"/>
    <property type="match status" value="1"/>
</dbReference>
<dbReference type="EC" id="2.7.13.3" evidence="3"/>
<dbReference type="InterPro" id="IPR014729">
    <property type="entry name" value="Rossmann-like_a/b/a_fold"/>
</dbReference>
<keyword evidence="15" id="KW-0813">Transport</keyword>
<evidence type="ECO:0000256" key="1">
    <source>
        <dbReference type="ARBA" id="ARBA00000085"/>
    </source>
</evidence>
<dbReference type="InterPro" id="IPR038318">
    <property type="entry name" value="KdpD_sf"/>
</dbReference>
<evidence type="ECO:0000256" key="10">
    <source>
        <dbReference type="ARBA" id="ARBA00022989"/>
    </source>
</evidence>
<dbReference type="Pfam" id="PF13493">
    <property type="entry name" value="DUF4118"/>
    <property type="match status" value="1"/>
</dbReference>
<keyword evidence="16" id="KW-1185">Reference proteome</keyword>
<dbReference type="InterPro" id="IPR004358">
    <property type="entry name" value="Sig_transdc_His_kin-like_C"/>
</dbReference>
<dbReference type="GO" id="GO:0005886">
    <property type="term" value="C:plasma membrane"/>
    <property type="evidence" value="ECO:0007669"/>
    <property type="project" value="TreeGrafter"/>
</dbReference>
<dbReference type="GO" id="GO:0000155">
    <property type="term" value="F:phosphorelay sensor kinase activity"/>
    <property type="evidence" value="ECO:0007669"/>
    <property type="project" value="InterPro"/>
</dbReference>
<proteinExistence type="predicted"/>
<dbReference type="Gene3D" id="1.20.120.620">
    <property type="entry name" value="Backbone structure of the membrane domain of e. Coli histidine kinase receptor kdpd"/>
    <property type="match status" value="1"/>
</dbReference>
<evidence type="ECO:0000256" key="4">
    <source>
        <dbReference type="ARBA" id="ARBA00022553"/>
    </source>
</evidence>
<dbReference type="InterPro" id="IPR003661">
    <property type="entry name" value="HisK_dim/P_dom"/>
</dbReference>
<evidence type="ECO:0000256" key="5">
    <source>
        <dbReference type="ARBA" id="ARBA00022679"/>
    </source>
</evidence>
<dbReference type="FunFam" id="3.40.50.300:FF:000483">
    <property type="entry name" value="Sensor histidine kinase KdpD"/>
    <property type="match status" value="1"/>
</dbReference>
<comment type="catalytic activity">
    <reaction evidence="1">
        <text>ATP + protein L-histidine = ADP + protein N-phospho-L-histidine.</text>
        <dbReference type="EC" id="2.7.13.3"/>
    </reaction>
</comment>
<keyword evidence="10 13" id="KW-1133">Transmembrane helix</keyword>
<keyword evidence="8 15" id="KW-0418">Kinase</keyword>
<dbReference type="SUPFAM" id="SSF55781">
    <property type="entry name" value="GAF domain-like"/>
    <property type="match status" value="1"/>
</dbReference>
<feature type="domain" description="Histidine kinase" evidence="14">
    <location>
        <begin position="676"/>
        <end position="890"/>
    </location>
</feature>
<keyword evidence="7" id="KW-0547">Nucleotide-binding</keyword>
<evidence type="ECO:0000259" key="14">
    <source>
        <dbReference type="PROSITE" id="PS50109"/>
    </source>
</evidence>
<dbReference type="SUPFAM" id="SSF52402">
    <property type="entry name" value="Adenine nucleotide alpha hydrolases-like"/>
    <property type="match status" value="1"/>
</dbReference>
<evidence type="ECO:0000256" key="3">
    <source>
        <dbReference type="ARBA" id="ARBA00012438"/>
    </source>
</evidence>
<dbReference type="InterPro" id="IPR003852">
    <property type="entry name" value="Sig_transdc_His_kinase_KdpD_N"/>
</dbReference>
<keyword evidence="4" id="KW-0597">Phosphoprotein</keyword>
<evidence type="ECO:0000256" key="6">
    <source>
        <dbReference type="ARBA" id="ARBA00022692"/>
    </source>
</evidence>
<dbReference type="GO" id="GO:0005524">
    <property type="term" value="F:ATP binding"/>
    <property type="evidence" value="ECO:0007669"/>
    <property type="project" value="UniProtKB-KW"/>
</dbReference>
<dbReference type="Gene3D" id="3.40.50.300">
    <property type="entry name" value="P-loop containing nucleotide triphosphate hydrolases"/>
    <property type="match status" value="1"/>
</dbReference>
<organism evidence="15 16">
    <name type="scientific">Candidatus Promineifilum breve</name>
    <dbReference type="NCBI Taxonomy" id="1806508"/>
    <lineage>
        <taxon>Bacteria</taxon>
        <taxon>Bacillati</taxon>
        <taxon>Chloroflexota</taxon>
        <taxon>Ardenticatenia</taxon>
        <taxon>Candidatus Promineifilales</taxon>
        <taxon>Candidatus Promineifilaceae</taxon>
        <taxon>Candidatus Promineifilum</taxon>
    </lineage>
</organism>
<feature type="transmembrane region" description="Helical" evidence="13">
    <location>
        <begin position="404"/>
        <end position="426"/>
    </location>
</feature>
<protein>
    <recommendedName>
        <fullName evidence="3">histidine kinase</fullName>
        <ecNumber evidence="3">2.7.13.3</ecNumber>
    </recommendedName>
</protein>
<comment type="subcellular location">
    <subcellularLocation>
        <location evidence="2">Membrane</location>
        <topology evidence="2">Multi-pass membrane protein</topology>
    </subcellularLocation>
</comment>
<dbReference type="Pfam" id="PF02702">
    <property type="entry name" value="KdpD"/>
    <property type="match status" value="1"/>
</dbReference>
<feature type="transmembrane region" description="Helical" evidence="13">
    <location>
        <begin position="438"/>
        <end position="463"/>
    </location>
</feature>
<dbReference type="InterPro" id="IPR036097">
    <property type="entry name" value="HisK_dim/P_sf"/>
</dbReference>
<dbReference type="InterPro" id="IPR036890">
    <property type="entry name" value="HATPase_C_sf"/>
</dbReference>
<dbReference type="GO" id="GO:0034220">
    <property type="term" value="P:monoatomic ion transmembrane transport"/>
    <property type="evidence" value="ECO:0007669"/>
    <property type="project" value="UniProtKB-KW"/>
</dbReference>
<sequence>MDIMEHERPDPDALLASIQKEDERRRRGKLKIFFGMAAGVGKTYAMLEDARRVAADGVDVVVGIVETHGRAETGALLDGLELMPRLRIDYRGATLQEMDVDAILTRRPALVLVDELAHSNAPGVRHLKRYQDVEEVLEAGIDVYTTVNVQHFESRADAVRQITGITVHETVPDTLLELADEIELIDLTPEELRRRLAEGKVYTPERSDMAARNFFRPGNLTALREMALRLTAERVDHQLQDYMDVKRIAGPWKSAERLMVAVGPAPFSERLIRWTRRMAYNLEAPWLAVHVTTSRPLDDAAQQRVNRHFDLARSLGGELITIAGDDVPAALVHLAHQRNVTQIVIGKPLRTRWQELWRGGSNVDRLIRSSGAIDVYVVTGDEADGSHSPSARPALPASERRSGWHSYLLAVGVIGLMTLIDFLIVPIAGYQLVGLTDLLAVLLIAVYIGRGPALLAAALSALSWNYLFIEPRFTFDIFLPQDIALLLLYFAIALFAGNLTARLRAREQQARANAERNLALFTLTHETSVAVDMDAVLKTAVEQVGRVFDAEVAVLLPRPDGAGLESHPRSSLALDEKEMGVAGWVHEHGRVAGRNTDTLPTATARYYPLRVPSGTVGVLGIRRRARERLPFDQESLLATFVGQIALALEREILDDAAKQADLLRESERLSAALLNSISHELRTPLATVSGAADSLLRPGAAIPEENRRQLIRDIRDASGRLDRLVENLLDMSRLESGRLQIKQEWCDVREIIGVAAQRLENCLVARPLSIDVPADLPLVKVDFVLIEQVLVNLLDNACAHTPAGTTIRISAGRSDAMCAIAVANDGPPIPAAELERIFDKFYRLSGTRANGTGLGLSIARGLVEAHGGTLTAENCPGGGVRFAIRLPMVDKPPPVMEAIT</sequence>
<dbReference type="InterPro" id="IPR027417">
    <property type="entry name" value="P-loop_NTPase"/>
</dbReference>
<keyword evidence="9" id="KW-0067">ATP-binding</keyword>
<keyword evidence="12 13" id="KW-0472">Membrane</keyword>
<evidence type="ECO:0000313" key="16">
    <source>
        <dbReference type="Proteomes" id="UP000215027"/>
    </source>
</evidence>
<name>A0A161K3I6_9CHLR</name>
<dbReference type="PROSITE" id="PS50109">
    <property type="entry name" value="HIS_KIN"/>
    <property type="match status" value="1"/>
</dbReference>
<dbReference type="PANTHER" id="PTHR45569:SF1">
    <property type="entry name" value="SENSOR PROTEIN KDPD"/>
    <property type="match status" value="1"/>
</dbReference>
<evidence type="ECO:0000256" key="9">
    <source>
        <dbReference type="ARBA" id="ARBA00022840"/>
    </source>
</evidence>
<evidence type="ECO:0000256" key="13">
    <source>
        <dbReference type="SAM" id="Phobius"/>
    </source>
</evidence>
<dbReference type="GO" id="GO:0005737">
    <property type="term" value="C:cytoplasm"/>
    <property type="evidence" value="ECO:0007669"/>
    <property type="project" value="UniProtKB-ARBA"/>
</dbReference>
<keyword evidence="11" id="KW-0902">Two-component regulatory system</keyword>
<keyword evidence="15" id="KW-0407">Ion channel</keyword>
<dbReference type="InterPro" id="IPR029016">
    <property type="entry name" value="GAF-like_dom_sf"/>
</dbReference>